<evidence type="ECO:0000313" key="4">
    <source>
        <dbReference type="EMBL" id="GAA0142411.1"/>
    </source>
</evidence>
<name>A0AAV3NTG7_LITER</name>
<dbReference type="InterPro" id="IPR013783">
    <property type="entry name" value="Ig-like_fold"/>
</dbReference>
<dbReference type="CDD" id="cd02859">
    <property type="entry name" value="E_set_AMPKbeta_like_N"/>
    <property type="match status" value="1"/>
</dbReference>
<protein>
    <recommendedName>
        <fullName evidence="3">AMP-activated protein kinase glycogen-binding domain-containing protein</fullName>
    </recommendedName>
</protein>
<dbReference type="InterPro" id="IPR032640">
    <property type="entry name" value="AMPK1_CBM"/>
</dbReference>
<dbReference type="SUPFAM" id="SSF81296">
    <property type="entry name" value="E set domains"/>
    <property type="match status" value="1"/>
</dbReference>
<gene>
    <name evidence="4" type="ORF">LIER_03317</name>
</gene>
<evidence type="ECO:0000256" key="2">
    <source>
        <dbReference type="SAM" id="MobiDB-lite"/>
    </source>
</evidence>
<evidence type="ECO:0000313" key="5">
    <source>
        <dbReference type="Proteomes" id="UP001454036"/>
    </source>
</evidence>
<dbReference type="InterPro" id="IPR014756">
    <property type="entry name" value="Ig_E-set"/>
</dbReference>
<dbReference type="Proteomes" id="UP001454036">
    <property type="component" value="Unassembled WGS sequence"/>
</dbReference>
<dbReference type="AlphaFoldDB" id="A0AAV3NTG7"/>
<dbReference type="EMBL" id="BAABME010000394">
    <property type="protein sequence ID" value="GAA0142411.1"/>
    <property type="molecule type" value="Genomic_DNA"/>
</dbReference>
<dbReference type="PANTHER" id="PTHR47434">
    <property type="entry name" value="PROTEIN PTST HOMOLOG 3, CHLOROPLASTIC"/>
    <property type="match status" value="1"/>
</dbReference>
<dbReference type="PANTHER" id="PTHR47434:SF2">
    <property type="entry name" value="PROTEIN PTST HOMOLOG 3, CHLOROPLASTIC"/>
    <property type="match status" value="1"/>
</dbReference>
<sequence>MAYFAHISTFHSISSYKFQLFPPSFMPHKLRPSTIYACAIKKSHREFLSNVGLPEDHLPSLKELSQHGRQDLANVVRRRGYKVMKELLAASTRTSLSTSDLEKSFSEIEEGFHDNDEDKSTGQNEKIPAPADDVSLSRSFMMMENHKSIQMDINLDSNHETYKAPEVSDVESLQQKMATFMPNGSQTPILEEEMVSLSNDIYSSSSSATWTESSDDQSYIKPETSSYSALKEKAANFIYNGQLDIIEDSGFGILSGTISEGDAVTESQNALRSGYDFTSRDPKDFASSPDGSESSIGNYKLPLQQFEGSTVDSALSSSRISWSVTAEMEREKKYNTRAAVIYFFSILNDSPSAESNSISDDCEDLDVEAEIARLKFILHQKEMELTHLKQEIEKEKHALSNLQTKAEMEISKAQQLISEKDAELQAAEESLSGLKETEIQYLGDGEVVEVCGSFNGWHDKIKMDPEESSNVLDSAGTRKSQVWTAVLWLYPGVYEIKFVVDGHWKLDPQRESVVKGSIQNNILRVDP</sequence>
<dbReference type="GO" id="GO:0009507">
    <property type="term" value="C:chloroplast"/>
    <property type="evidence" value="ECO:0007669"/>
    <property type="project" value="UniProtKB-ARBA"/>
</dbReference>
<dbReference type="Gene3D" id="2.60.40.10">
    <property type="entry name" value="Immunoglobulins"/>
    <property type="match status" value="1"/>
</dbReference>
<feature type="domain" description="AMP-activated protein kinase glycogen-binding" evidence="3">
    <location>
        <begin position="437"/>
        <end position="525"/>
    </location>
</feature>
<comment type="caution">
    <text evidence="4">The sequence shown here is derived from an EMBL/GenBank/DDBJ whole genome shotgun (WGS) entry which is preliminary data.</text>
</comment>
<keyword evidence="1" id="KW-0175">Coiled coil</keyword>
<feature type="coiled-coil region" evidence="1">
    <location>
        <begin position="378"/>
        <end position="437"/>
    </location>
</feature>
<proteinExistence type="predicted"/>
<dbReference type="Pfam" id="PF16561">
    <property type="entry name" value="AMPK1_CBM"/>
    <property type="match status" value="1"/>
</dbReference>
<reference evidence="4 5" key="1">
    <citation type="submission" date="2024-01" db="EMBL/GenBank/DDBJ databases">
        <title>The complete chloroplast genome sequence of Lithospermum erythrorhizon: insights into the phylogenetic relationship among Boraginaceae species and the maternal lineages of purple gromwells.</title>
        <authorList>
            <person name="Okada T."/>
            <person name="Watanabe K."/>
        </authorList>
    </citation>
    <scope>NUCLEOTIDE SEQUENCE [LARGE SCALE GENOMIC DNA]</scope>
</reference>
<organism evidence="4 5">
    <name type="scientific">Lithospermum erythrorhizon</name>
    <name type="common">Purple gromwell</name>
    <name type="synonym">Lithospermum officinale var. erythrorhizon</name>
    <dbReference type="NCBI Taxonomy" id="34254"/>
    <lineage>
        <taxon>Eukaryota</taxon>
        <taxon>Viridiplantae</taxon>
        <taxon>Streptophyta</taxon>
        <taxon>Embryophyta</taxon>
        <taxon>Tracheophyta</taxon>
        <taxon>Spermatophyta</taxon>
        <taxon>Magnoliopsida</taxon>
        <taxon>eudicotyledons</taxon>
        <taxon>Gunneridae</taxon>
        <taxon>Pentapetalae</taxon>
        <taxon>asterids</taxon>
        <taxon>lamiids</taxon>
        <taxon>Boraginales</taxon>
        <taxon>Boraginaceae</taxon>
        <taxon>Boraginoideae</taxon>
        <taxon>Lithospermeae</taxon>
        <taxon>Lithospermum</taxon>
    </lineage>
</organism>
<feature type="region of interest" description="Disordered" evidence="2">
    <location>
        <begin position="274"/>
        <end position="298"/>
    </location>
</feature>
<evidence type="ECO:0000256" key="1">
    <source>
        <dbReference type="SAM" id="Coils"/>
    </source>
</evidence>
<keyword evidence="5" id="KW-1185">Reference proteome</keyword>
<evidence type="ECO:0000259" key="3">
    <source>
        <dbReference type="Pfam" id="PF16561"/>
    </source>
</evidence>
<accession>A0AAV3NTG7</accession>